<evidence type="ECO:0000259" key="9">
    <source>
        <dbReference type="PROSITE" id="PS50250"/>
    </source>
</evidence>
<keyword evidence="6" id="KW-0736">Signalosome</keyword>
<evidence type="ECO:0000313" key="10">
    <source>
        <dbReference type="EMBL" id="KAF2640018.1"/>
    </source>
</evidence>
<dbReference type="PANTHER" id="PTHR10758:SF1">
    <property type="entry name" value="COP9 SIGNALOSOME COMPLEX SUBUNIT 3"/>
    <property type="match status" value="1"/>
</dbReference>
<evidence type="ECO:0000256" key="2">
    <source>
        <dbReference type="ARBA" id="ARBA00004496"/>
    </source>
</evidence>
<dbReference type="InterPro" id="IPR000717">
    <property type="entry name" value="PCI_dom"/>
</dbReference>
<comment type="similarity">
    <text evidence="3">Belongs to the CSN3 family.</text>
</comment>
<name>A0A6A6S0S3_9PLEO</name>
<evidence type="ECO:0000256" key="6">
    <source>
        <dbReference type="ARBA" id="ARBA00022790"/>
    </source>
</evidence>
<dbReference type="GO" id="GO:0008180">
    <property type="term" value="C:COP9 signalosome"/>
    <property type="evidence" value="ECO:0007669"/>
    <property type="project" value="UniProtKB-KW"/>
</dbReference>
<evidence type="ECO:0000313" key="11">
    <source>
        <dbReference type="Proteomes" id="UP000799753"/>
    </source>
</evidence>
<evidence type="ECO:0000256" key="5">
    <source>
        <dbReference type="ARBA" id="ARBA00022490"/>
    </source>
</evidence>
<evidence type="ECO:0000256" key="4">
    <source>
        <dbReference type="ARBA" id="ARBA00014878"/>
    </source>
</evidence>
<feature type="compositionally biased region" description="Acidic residues" evidence="8">
    <location>
        <begin position="487"/>
        <end position="497"/>
    </location>
</feature>
<evidence type="ECO:0000256" key="1">
    <source>
        <dbReference type="ARBA" id="ARBA00004123"/>
    </source>
</evidence>
<accession>A0A6A6S0S3</accession>
<comment type="subcellular location">
    <subcellularLocation>
        <location evidence="2">Cytoplasm</location>
    </subcellularLocation>
    <subcellularLocation>
        <location evidence="1">Nucleus</location>
    </subcellularLocation>
</comment>
<evidence type="ECO:0000256" key="8">
    <source>
        <dbReference type="SAM" id="MobiDB-lite"/>
    </source>
</evidence>
<feature type="domain" description="PCI" evidence="9">
    <location>
        <begin position="244"/>
        <end position="414"/>
    </location>
</feature>
<dbReference type="PANTHER" id="PTHR10758">
    <property type="entry name" value="26S PROTEASOME NON-ATPASE REGULATORY SUBUNIT 3/COP9 SIGNALOSOME COMPLEX SUBUNIT 3"/>
    <property type="match status" value="1"/>
</dbReference>
<dbReference type="PROSITE" id="PS50250">
    <property type="entry name" value="PCI"/>
    <property type="match status" value="1"/>
</dbReference>
<dbReference type="EMBL" id="MU006785">
    <property type="protein sequence ID" value="KAF2640018.1"/>
    <property type="molecule type" value="Genomic_DNA"/>
</dbReference>
<keyword evidence="7" id="KW-0539">Nucleus</keyword>
<organism evidence="10 11">
    <name type="scientific">Massarina eburnea CBS 473.64</name>
    <dbReference type="NCBI Taxonomy" id="1395130"/>
    <lineage>
        <taxon>Eukaryota</taxon>
        <taxon>Fungi</taxon>
        <taxon>Dikarya</taxon>
        <taxon>Ascomycota</taxon>
        <taxon>Pezizomycotina</taxon>
        <taxon>Dothideomycetes</taxon>
        <taxon>Pleosporomycetidae</taxon>
        <taxon>Pleosporales</taxon>
        <taxon>Massarineae</taxon>
        <taxon>Massarinaceae</taxon>
        <taxon>Massarina</taxon>
    </lineage>
</organism>
<dbReference type="GO" id="GO:0006511">
    <property type="term" value="P:ubiquitin-dependent protein catabolic process"/>
    <property type="evidence" value="ECO:0007669"/>
    <property type="project" value="TreeGrafter"/>
</dbReference>
<dbReference type="Pfam" id="PF22788">
    <property type="entry name" value="COP9_hel_rpt"/>
    <property type="match status" value="2"/>
</dbReference>
<reference evidence="10" key="1">
    <citation type="journal article" date="2020" name="Stud. Mycol.">
        <title>101 Dothideomycetes genomes: a test case for predicting lifestyles and emergence of pathogens.</title>
        <authorList>
            <person name="Haridas S."/>
            <person name="Albert R."/>
            <person name="Binder M."/>
            <person name="Bloem J."/>
            <person name="Labutti K."/>
            <person name="Salamov A."/>
            <person name="Andreopoulos B."/>
            <person name="Baker S."/>
            <person name="Barry K."/>
            <person name="Bills G."/>
            <person name="Bluhm B."/>
            <person name="Cannon C."/>
            <person name="Castanera R."/>
            <person name="Culley D."/>
            <person name="Daum C."/>
            <person name="Ezra D."/>
            <person name="Gonzalez J."/>
            <person name="Henrissat B."/>
            <person name="Kuo A."/>
            <person name="Liang C."/>
            <person name="Lipzen A."/>
            <person name="Lutzoni F."/>
            <person name="Magnuson J."/>
            <person name="Mondo S."/>
            <person name="Nolan M."/>
            <person name="Ohm R."/>
            <person name="Pangilinan J."/>
            <person name="Park H.-J."/>
            <person name="Ramirez L."/>
            <person name="Alfaro M."/>
            <person name="Sun H."/>
            <person name="Tritt A."/>
            <person name="Yoshinaga Y."/>
            <person name="Zwiers L.-H."/>
            <person name="Turgeon B."/>
            <person name="Goodwin S."/>
            <person name="Spatafora J."/>
            <person name="Crous P."/>
            <person name="Grigoriev I."/>
        </authorList>
    </citation>
    <scope>NUCLEOTIDE SEQUENCE</scope>
    <source>
        <strain evidence="10">CBS 473.64</strain>
    </source>
</reference>
<proteinExistence type="inferred from homology"/>
<dbReference type="GO" id="GO:0005737">
    <property type="term" value="C:cytoplasm"/>
    <property type="evidence" value="ECO:0007669"/>
    <property type="project" value="UniProtKB-SubCell"/>
</dbReference>
<evidence type="ECO:0000256" key="7">
    <source>
        <dbReference type="ARBA" id="ARBA00023242"/>
    </source>
</evidence>
<dbReference type="OrthoDB" id="29061at2759"/>
<dbReference type="AlphaFoldDB" id="A0A6A6S0S3"/>
<dbReference type="InterPro" id="IPR055089">
    <property type="entry name" value="COP9_N"/>
</dbReference>
<dbReference type="Proteomes" id="UP000799753">
    <property type="component" value="Unassembled WGS sequence"/>
</dbReference>
<keyword evidence="5" id="KW-0963">Cytoplasm</keyword>
<protein>
    <recommendedName>
        <fullName evidence="4">COP9 signalosome complex subunit 3</fullName>
    </recommendedName>
</protein>
<gene>
    <name evidence="10" type="ORF">P280DRAFT_490416</name>
</gene>
<dbReference type="InterPro" id="IPR050756">
    <property type="entry name" value="CSN3"/>
</dbReference>
<sequence length="497" mass="54677">MSGELLSVLLGFQPEAPELRERREYDRQAREFVEHLSKIGTAHFLKGADTPQDFLDVLDPAVNSIAYAFTLRVRLHGAFDRKNTAQLEPGSALWNRLVLFLETFDSVQMRYAGLEYRKLVDYVEQIARGVGSPALAISPLRAAMLRLDPTTGCFTSIHLRFVQLCLETRSYTAAVPILDNYIHSFPSVVPASIREGMEYSVPCADSSTSGEYIHTKSGHSDRITLADVQEYYLLGAMAYLGARQFKDAYQMLEQALVVPTASVANGLMLEAYRKWLLVGCLANNKSSKQTPRAANSNAIKLVRTASKAYEALADAFSQFGDLSKLKAQAAAGHDLWAEDGNTGLVDELVQHQSRSFVSRLSRTFSAIPVSNIATSVGGNVDDTTAFVETLIRDGYLNARLERNDKAGVGGVLRFSLDPTQGPLAKSEKQQQLALLQQTERTNRLCGQVKDADFRLSISKEYSEHVRRQSKKSGGGGGGEAMDLGNWGEDEDEDIMGS</sequence>
<keyword evidence="11" id="KW-1185">Reference proteome</keyword>
<feature type="region of interest" description="Disordered" evidence="8">
    <location>
        <begin position="464"/>
        <end position="497"/>
    </location>
</feature>
<evidence type="ECO:0000256" key="3">
    <source>
        <dbReference type="ARBA" id="ARBA00007084"/>
    </source>
</evidence>